<comment type="caution">
    <text evidence="11">The sequence shown here is derived from an EMBL/GenBank/DDBJ whole genome shotgun (WGS) entry which is preliminary data.</text>
</comment>
<protein>
    <recommendedName>
        <fullName evidence="8">Methylated-DNA--protein-cysteine methyltransferase</fullName>
        <ecNumber evidence="8">2.1.1.63</ecNumber>
    </recommendedName>
    <alternativeName>
        <fullName evidence="8">6-O-methylguanine-DNA methyltransferase</fullName>
        <shortName evidence="8">MGMT</shortName>
    </alternativeName>
    <alternativeName>
        <fullName evidence="8">O-6-methylguanine-DNA-alkyltransferase</fullName>
    </alternativeName>
</protein>
<feature type="active site" description="Nucleophile; methyl group acceptor" evidence="8">
    <location>
        <position position="128"/>
    </location>
</feature>
<keyword evidence="5 8" id="KW-0227">DNA damage</keyword>
<comment type="catalytic activity">
    <reaction evidence="1 8">
        <text>a 4-O-methyl-thymidine in DNA + L-cysteinyl-[protein] = a thymidine in DNA + S-methyl-L-cysteinyl-[protein]</text>
        <dbReference type="Rhea" id="RHEA:53428"/>
        <dbReference type="Rhea" id="RHEA-COMP:10131"/>
        <dbReference type="Rhea" id="RHEA-COMP:10132"/>
        <dbReference type="Rhea" id="RHEA-COMP:13555"/>
        <dbReference type="Rhea" id="RHEA-COMP:13556"/>
        <dbReference type="ChEBI" id="CHEBI:29950"/>
        <dbReference type="ChEBI" id="CHEBI:82612"/>
        <dbReference type="ChEBI" id="CHEBI:137386"/>
        <dbReference type="ChEBI" id="CHEBI:137387"/>
        <dbReference type="EC" id="2.1.1.63"/>
    </reaction>
</comment>
<evidence type="ECO:0000256" key="1">
    <source>
        <dbReference type="ARBA" id="ARBA00001286"/>
    </source>
</evidence>
<dbReference type="GO" id="GO:0003908">
    <property type="term" value="F:methylated-DNA-[protein]-cysteine S-methyltransferase activity"/>
    <property type="evidence" value="ECO:0007669"/>
    <property type="project" value="UniProtKB-EC"/>
</dbReference>
<dbReference type="InterPro" id="IPR036388">
    <property type="entry name" value="WH-like_DNA-bd_sf"/>
</dbReference>
<dbReference type="Pfam" id="PF02870">
    <property type="entry name" value="Methyltransf_1N"/>
    <property type="match status" value="1"/>
</dbReference>
<comment type="catalytic activity">
    <reaction evidence="7 8">
        <text>a 6-O-methyl-2'-deoxyguanosine in DNA + L-cysteinyl-[protein] = S-methyl-L-cysteinyl-[protein] + a 2'-deoxyguanosine in DNA</text>
        <dbReference type="Rhea" id="RHEA:24000"/>
        <dbReference type="Rhea" id="RHEA-COMP:10131"/>
        <dbReference type="Rhea" id="RHEA-COMP:10132"/>
        <dbReference type="Rhea" id="RHEA-COMP:11367"/>
        <dbReference type="Rhea" id="RHEA-COMP:11368"/>
        <dbReference type="ChEBI" id="CHEBI:29950"/>
        <dbReference type="ChEBI" id="CHEBI:82612"/>
        <dbReference type="ChEBI" id="CHEBI:85445"/>
        <dbReference type="ChEBI" id="CHEBI:85448"/>
        <dbReference type="EC" id="2.1.1.63"/>
    </reaction>
</comment>
<proteinExistence type="inferred from homology"/>
<dbReference type="Gene3D" id="1.10.10.10">
    <property type="entry name" value="Winged helix-like DNA-binding domain superfamily/Winged helix DNA-binding domain"/>
    <property type="match status" value="1"/>
</dbReference>
<comment type="subcellular location">
    <subcellularLocation>
        <location evidence="8">Cytoplasm</location>
    </subcellularLocation>
</comment>
<dbReference type="PANTHER" id="PTHR10815">
    <property type="entry name" value="METHYLATED-DNA--PROTEIN-CYSTEINE METHYLTRANSFERASE"/>
    <property type="match status" value="1"/>
</dbReference>
<reference evidence="11 12" key="1">
    <citation type="submission" date="2020-10" db="EMBL/GenBank/DDBJ databases">
        <title>Phylogeny of dyella-like bacteria.</title>
        <authorList>
            <person name="Fu J."/>
        </authorList>
    </citation>
    <scope>NUCLEOTIDE SEQUENCE [LARGE SCALE GENOMIC DNA]</scope>
    <source>
        <strain evidence="11 12">BB4</strain>
    </source>
</reference>
<dbReference type="InterPro" id="IPR014048">
    <property type="entry name" value="MethylDNA_cys_MeTrfase_DNA-bd"/>
</dbReference>
<sequence>MTIYFATHESPIGELLLVSHGDALGGLYMPDHKYGPRIGIEWRRDDRLFGPAKMQLDAYFAGELHRFELLLAPRGTAFQNAVWQALNAIPFGQTESYGALAARLGKPKASRAVGLANGHNPISIIVPCHRVVGANGSLTGYGGGIERKRWLLTHEARVARDRPLDR</sequence>
<dbReference type="HAMAP" id="MF_00772">
    <property type="entry name" value="OGT"/>
    <property type="match status" value="1"/>
</dbReference>
<dbReference type="InterPro" id="IPR023546">
    <property type="entry name" value="MGMT"/>
</dbReference>
<evidence type="ECO:0000256" key="2">
    <source>
        <dbReference type="ARBA" id="ARBA00022490"/>
    </source>
</evidence>
<dbReference type="NCBIfam" id="TIGR00589">
    <property type="entry name" value="ogt"/>
    <property type="match status" value="1"/>
</dbReference>
<keyword evidence="3 8" id="KW-0489">Methyltransferase</keyword>
<evidence type="ECO:0000256" key="3">
    <source>
        <dbReference type="ARBA" id="ARBA00022603"/>
    </source>
</evidence>
<evidence type="ECO:0000313" key="11">
    <source>
        <dbReference type="EMBL" id="MFK2918755.1"/>
    </source>
</evidence>
<dbReference type="CDD" id="cd06445">
    <property type="entry name" value="ATase"/>
    <property type="match status" value="1"/>
</dbReference>
<gene>
    <name evidence="11" type="ORF">ISS97_15900</name>
</gene>
<dbReference type="SUPFAM" id="SSF46767">
    <property type="entry name" value="Methylated DNA-protein cysteine methyltransferase, C-terminal domain"/>
    <property type="match status" value="1"/>
</dbReference>
<dbReference type="EMBL" id="JADIKD010000012">
    <property type="protein sequence ID" value="MFK2918755.1"/>
    <property type="molecule type" value="Genomic_DNA"/>
</dbReference>
<dbReference type="RefSeq" id="WP_379983629.1">
    <property type="nucleotide sequence ID" value="NZ_JADIKD010000012.1"/>
</dbReference>
<dbReference type="InterPro" id="IPR036217">
    <property type="entry name" value="MethylDNA_cys_MeTrfase_DNAb"/>
</dbReference>
<evidence type="ECO:0000256" key="7">
    <source>
        <dbReference type="ARBA" id="ARBA00049348"/>
    </source>
</evidence>
<keyword evidence="2 8" id="KW-0963">Cytoplasm</keyword>
<dbReference type="GO" id="GO:0032259">
    <property type="term" value="P:methylation"/>
    <property type="evidence" value="ECO:0007669"/>
    <property type="project" value="UniProtKB-KW"/>
</dbReference>
<keyword evidence="4 8" id="KW-0808">Transferase</keyword>
<evidence type="ECO:0000259" key="10">
    <source>
        <dbReference type="Pfam" id="PF02870"/>
    </source>
</evidence>
<keyword evidence="6 8" id="KW-0234">DNA repair</keyword>
<evidence type="ECO:0000256" key="4">
    <source>
        <dbReference type="ARBA" id="ARBA00022679"/>
    </source>
</evidence>
<feature type="domain" description="Methylguanine DNA methyltransferase ribonuclease-like" evidence="10">
    <location>
        <begin position="3"/>
        <end position="71"/>
    </location>
</feature>
<dbReference type="InterPro" id="IPR001497">
    <property type="entry name" value="MethylDNA_cys_MeTrfase_AS"/>
</dbReference>
<comment type="similarity">
    <text evidence="8">Belongs to the MGMT family.</text>
</comment>
<evidence type="ECO:0000256" key="8">
    <source>
        <dbReference type="HAMAP-Rule" id="MF_00772"/>
    </source>
</evidence>
<name>A0ABW8K837_9GAMM</name>
<dbReference type="EC" id="2.1.1.63" evidence="8"/>
<dbReference type="Pfam" id="PF01035">
    <property type="entry name" value="DNA_binding_1"/>
    <property type="match status" value="1"/>
</dbReference>
<evidence type="ECO:0000256" key="6">
    <source>
        <dbReference type="ARBA" id="ARBA00023204"/>
    </source>
</evidence>
<comment type="miscellaneous">
    <text evidence="8">This enzyme catalyzes only one turnover and therefore is not strictly catalytic. According to one definition, an enzyme is a biocatalyst that acts repeatedly and over many reaction cycles.</text>
</comment>
<comment type="function">
    <text evidence="8">Involved in the cellular defense against the biological effects of O6-methylguanine (O6-MeG) and O4-methylthymine (O4-MeT) in DNA. Repairs the methylated nucleobase in DNA by stoichiometrically transferring the methyl group to a cysteine residue in the enzyme. This is a suicide reaction: the enzyme is irreversibly inactivated.</text>
</comment>
<dbReference type="SUPFAM" id="SSF53155">
    <property type="entry name" value="Methylated DNA-protein cysteine methyltransferase domain"/>
    <property type="match status" value="1"/>
</dbReference>
<dbReference type="PROSITE" id="PS00374">
    <property type="entry name" value="MGMT"/>
    <property type="match status" value="1"/>
</dbReference>
<dbReference type="Gene3D" id="3.30.160.70">
    <property type="entry name" value="Methylated DNA-protein cysteine methyltransferase domain"/>
    <property type="match status" value="1"/>
</dbReference>
<evidence type="ECO:0000256" key="5">
    <source>
        <dbReference type="ARBA" id="ARBA00022763"/>
    </source>
</evidence>
<accession>A0ABW8K837</accession>
<dbReference type="Proteomes" id="UP001620408">
    <property type="component" value="Unassembled WGS sequence"/>
</dbReference>
<dbReference type="PANTHER" id="PTHR10815:SF5">
    <property type="entry name" value="METHYLATED-DNA--PROTEIN-CYSTEINE METHYLTRANSFERASE"/>
    <property type="match status" value="1"/>
</dbReference>
<keyword evidence="12" id="KW-1185">Reference proteome</keyword>
<evidence type="ECO:0000313" key="12">
    <source>
        <dbReference type="Proteomes" id="UP001620408"/>
    </source>
</evidence>
<organism evidence="11 12">
    <name type="scientific">Dyella koreensis</name>
    <dbReference type="NCBI Taxonomy" id="311235"/>
    <lineage>
        <taxon>Bacteria</taxon>
        <taxon>Pseudomonadati</taxon>
        <taxon>Pseudomonadota</taxon>
        <taxon>Gammaproteobacteria</taxon>
        <taxon>Lysobacterales</taxon>
        <taxon>Rhodanobacteraceae</taxon>
        <taxon>Dyella</taxon>
    </lineage>
</organism>
<feature type="domain" description="Methylated-DNA-[protein]-cysteine S-methyltransferase DNA binding" evidence="9">
    <location>
        <begin position="77"/>
        <end position="156"/>
    </location>
</feature>
<dbReference type="InterPro" id="IPR036631">
    <property type="entry name" value="MGMT_N_sf"/>
</dbReference>
<dbReference type="InterPro" id="IPR008332">
    <property type="entry name" value="MethylG_MeTrfase_N"/>
</dbReference>
<evidence type="ECO:0000259" key="9">
    <source>
        <dbReference type="Pfam" id="PF01035"/>
    </source>
</evidence>